<organism evidence="2 3">
    <name type="scientific">Polaribacter filamentus</name>
    <dbReference type="NCBI Taxonomy" id="53483"/>
    <lineage>
        <taxon>Bacteria</taxon>
        <taxon>Pseudomonadati</taxon>
        <taxon>Bacteroidota</taxon>
        <taxon>Flavobacteriia</taxon>
        <taxon>Flavobacteriales</taxon>
        <taxon>Flavobacteriaceae</taxon>
    </lineage>
</organism>
<dbReference type="Proteomes" id="UP000239522">
    <property type="component" value="Unassembled WGS sequence"/>
</dbReference>
<feature type="transmembrane region" description="Helical" evidence="1">
    <location>
        <begin position="14"/>
        <end position="34"/>
    </location>
</feature>
<comment type="caution">
    <text evidence="2">The sequence shown here is derived from an EMBL/GenBank/DDBJ whole genome shotgun (WGS) entry which is preliminary data.</text>
</comment>
<evidence type="ECO:0000256" key="1">
    <source>
        <dbReference type="SAM" id="Phobius"/>
    </source>
</evidence>
<sequence>MSASENSDSKRNKIIGLLYIVFICFSVISIKVSLLDSNLYTIRSFEEIFEEEDKKINVSEDVILHNKEQLLKIPKAASYLKISNRIEESQNLIKDIIDSLNNQLGQKGKSIVKEFNNRTAVENILKKDKFVPLLKKNLFELKEFISFSEYQLDSIQDPLFQNIPVKKIIKTIKGKEADWEDYLFYKKPTAISYMQLVRIKVLLAKSKLLYNEATLKEINYSATYFSPFNPKLYVLKSEVEYYDDDKILKEGNALFQRALRLLMNYSKVYFSP</sequence>
<keyword evidence="3" id="KW-1185">Reference proteome</keyword>
<keyword evidence="1" id="KW-1133">Transmembrane helix</keyword>
<name>A0A2S7KTY3_9FLAO</name>
<reference evidence="2 3" key="1">
    <citation type="submission" date="2016-11" db="EMBL/GenBank/DDBJ databases">
        <title>Trade-off between light-utilization and light-protection in marine flavobacteria.</title>
        <authorList>
            <person name="Kumagai Y."/>
        </authorList>
    </citation>
    <scope>NUCLEOTIDE SEQUENCE [LARGE SCALE GENOMIC DNA]</scope>
    <source>
        <strain evidence="2 3">ATCC 700397</strain>
    </source>
</reference>
<dbReference type="RefSeq" id="WP_104808367.1">
    <property type="nucleotide sequence ID" value="NZ_MQUA01000013.1"/>
</dbReference>
<evidence type="ECO:0008006" key="4">
    <source>
        <dbReference type="Google" id="ProtNLM"/>
    </source>
</evidence>
<proteinExistence type="predicted"/>
<evidence type="ECO:0000313" key="3">
    <source>
        <dbReference type="Proteomes" id="UP000239522"/>
    </source>
</evidence>
<dbReference type="EMBL" id="MQUA01000013">
    <property type="protein sequence ID" value="PQB06104.1"/>
    <property type="molecule type" value="Genomic_DNA"/>
</dbReference>
<keyword evidence="1" id="KW-0472">Membrane</keyword>
<protein>
    <recommendedName>
        <fullName evidence="4">Gliding motility-associated protein GldM N-terminal domain-containing protein</fullName>
    </recommendedName>
</protein>
<evidence type="ECO:0000313" key="2">
    <source>
        <dbReference type="EMBL" id="PQB06104.1"/>
    </source>
</evidence>
<accession>A0A2S7KTY3</accession>
<dbReference type="AlphaFoldDB" id="A0A2S7KTY3"/>
<keyword evidence="1" id="KW-0812">Transmembrane</keyword>
<dbReference type="OrthoDB" id="9915785at2"/>
<gene>
    <name evidence="2" type="ORF">BST83_02085</name>
</gene>